<gene>
    <name evidence="1" type="ORF">EB1_14290</name>
</gene>
<dbReference type="AlphaFoldDB" id="A0A511NFP1"/>
<dbReference type="GO" id="GO:0016788">
    <property type="term" value="F:hydrolase activity, acting on ester bonds"/>
    <property type="evidence" value="ECO:0007669"/>
    <property type="project" value="UniProtKB-ARBA"/>
</dbReference>
<accession>A0A511NFP1</accession>
<dbReference type="InterPro" id="IPR036514">
    <property type="entry name" value="SGNH_hydro_sf"/>
</dbReference>
<organism evidence="1 2">
    <name type="scientific">Empedobacter brevis NBRC 14943 = ATCC 43319</name>
    <dbReference type="NCBI Taxonomy" id="1218108"/>
    <lineage>
        <taxon>Bacteria</taxon>
        <taxon>Pseudomonadati</taxon>
        <taxon>Bacteroidota</taxon>
        <taxon>Flavobacteriia</taxon>
        <taxon>Flavobacteriales</taxon>
        <taxon>Weeksellaceae</taxon>
        <taxon>Empedobacter</taxon>
    </lineage>
</organism>
<reference evidence="1 2" key="1">
    <citation type="submission" date="2019-07" db="EMBL/GenBank/DDBJ databases">
        <title>Whole genome shotgun sequence of Empedobacter brevis NBRC 14943.</title>
        <authorList>
            <person name="Hosoyama A."/>
            <person name="Uohara A."/>
            <person name="Ohji S."/>
            <person name="Ichikawa N."/>
        </authorList>
    </citation>
    <scope>NUCLEOTIDE SEQUENCE [LARGE SCALE GENOMIC DNA]</scope>
    <source>
        <strain evidence="1 2">NBRC 14943</strain>
    </source>
</reference>
<evidence type="ECO:0000313" key="1">
    <source>
        <dbReference type="EMBL" id="GEM51639.1"/>
    </source>
</evidence>
<dbReference type="OrthoDB" id="869432at2"/>
<keyword evidence="2" id="KW-1185">Reference proteome</keyword>
<protein>
    <recommendedName>
        <fullName evidence="3">SGNH hydrolase-type esterase domain-containing protein</fullName>
    </recommendedName>
</protein>
<dbReference type="SUPFAM" id="SSF52266">
    <property type="entry name" value="SGNH hydrolase"/>
    <property type="match status" value="1"/>
</dbReference>
<dbReference type="STRING" id="1218108.GCA_000382425_02376"/>
<dbReference type="GeneID" id="84650512"/>
<proteinExistence type="predicted"/>
<evidence type="ECO:0000313" key="2">
    <source>
        <dbReference type="Proteomes" id="UP000321245"/>
    </source>
</evidence>
<dbReference type="Proteomes" id="UP000321245">
    <property type="component" value="Unassembled WGS sequence"/>
</dbReference>
<sequence>MALFSGEVQEWNQIREGKTNVELAIFGSSRAFIQINPLILEQDLELTTHNFGLNGSKFKMQWYRFNLYLTYNPIPKIVVWNLDTFSFSHIDEVFQPNQYTPFMLWNFKLYEALKEYKDTKRADFIIPLYRYRDQTYWKDQISKSKKEHVHEDGLFRDDGFKSYNREWNVDWEKMKKKNSDFDAKEYALLEQLINKCQKEGIQLIFTIAPEFYKGQDYMLNREEVINRYKTTLEKYNLPLLDYSDDSISYNQKYFYNTTHMNDKGADTFTKKLAKDLKAYIKSKS</sequence>
<name>A0A511NFP1_9FLAO</name>
<comment type="caution">
    <text evidence="1">The sequence shown here is derived from an EMBL/GenBank/DDBJ whole genome shotgun (WGS) entry which is preliminary data.</text>
</comment>
<dbReference type="EMBL" id="BJXC01000007">
    <property type="protein sequence ID" value="GEM51639.1"/>
    <property type="molecule type" value="Genomic_DNA"/>
</dbReference>
<evidence type="ECO:0008006" key="3">
    <source>
        <dbReference type="Google" id="ProtNLM"/>
    </source>
</evidence>
<dbReference type="Gene3D" id="3.40.50.1110">
    <property type="entry name" value="SGNH hydrolase"/>
    <property type="match status" value="1"/>
</dbReference>
<dbReference type="RefSeq" id="WP_146810442.1">
    <property type="nucleotide sequence ID" value="NZ_BJXC01000007.1"/>
</dbReference>